<evidence type="ECO:0000313" key="3">
    <source>
        <dbReference type="Proteomes" id="UP000755667"/>
    </source>
</evidence>
<gene>
    <name evidence="1" type="ORF">JQX41_05410</name>
    <name evidence="2" type="ORF">JQX48_05415</name>
</gene>
<organism evidence="1 3">
    <name type="scientific">Marivita cryptomonadis</name>
    <dbReference type="NCBI Taxonomy" id="505252"/>
    <lineage>
        <taxon>Bacteria</taxon>
        <taxon>Pseudomonadati</taxon>
        <taxon>Pseudomonadota</taxon>
        <taxon>Alphaproteobacteria</taxon>
        <taxon>Rhodobacterales</taxon>
        <taxon>Roseobacteraceae</taxon>
        <taxon>Marivita</taxon>
    </lineage>
</organism>
<dbReference type="EMBL" id="JAFBXF010000003">
    <property type="protein sequence ID" value="MBM2416397.1"/>
    <property type="molecule type" value="Genomic_DNA"/>
</dbReference>
<evidence type="ECO:0000313" key="4">
    <source>
        <dbReference type="Proteomes" id="UP000809440"/>
    </source>
</evidence>
<comment type="caution">
    <text evidence="1">The sequence shown here is derived from an EMBL/GenBank/DDBJ whole genome shotgun (WGS) entry which is preliminary data.</text>
</comment>
<keyword evidence="4" id="KW-1185">Reference proteome</keyword>
<reference evidence="1 4" key="1">
    <citation type="submission" date="2021-01" db="EMBL/GenBank/DDBJ databases">
        <title>Diatom-associated Roseobacters Show Island Model of Population Structure.</title>
        <authorList>
            <person name="Qu L."/>
            <person name="Feng X."/>
            <person name="Chen Y."/>
            <person name="Li L."/>
            <person name="Wang X."/>
            <person name="Hu Z."/>
            <person name="Wang H."/>
            <person name="Luo H."/>
        </authorList>
    </citation>
    <scope>NUCLEOTIDE SEQUENCE</scope>
    <source>
        <strain evidence="2 4">CC28-63</strain>
        <strain evidence="1">CC28-69</strain>
    </source>
</reference>
<proteinExistence type="predicted"/>
<dbReference type="OrthoDB" id="7871041at2"/>
<evidence type="ECO:0000313" key="1">
    <source>
        <dbReference type="EMBL" id="MBM2411729.1"/>
    </source>
</evidence>
<dbReference type="Proteomes" id="UP000755667">
    <property type="component" value="Unassembled WGS sequence"/>
</dbReference>
<sequence>MTWTDITENWTTALAHLEARFPLLSREALEQPPQDLTGLTQHIAVTHDLTDLEASEELADWLFFQSLARQGQDVSLH</sequence>
<dbReference type="RefSeq" id="WP_085630775.1">
    <property type="nucleotide sequence ID" value="NZ_JAFBWU010000003.1"/>
</dbReference>
<dbReference type="GeneID" id="62641813"/>
<dbReference type="AlphaFoldDB" id="A0A9Q2S0V8"/>
<name>A0A9Q2S0V8_9RHOB</name>
<accession>A0A9Q2S0V8</accession>
<evidence type="ECO:0000313" key="2">
    <source>
        <dbReference type="EMBL" id="MBM2416397.1"/>
    </source>
</evidence>
<protein>
    <submittedName>
        <fullName evidence="1">Uncharacterized protein</fullName>
    </submittedName>
</protein>
<dbReference type="Proteomes" id="UP000809440">
    <property type="component" value="Unassembled WGS sequence"/>
</dbReference>
<dbReference type="EMBL" id="JAFBXE010000003">
    <property type="protein sequence ID" value="MBM2411729.1"/>
    <property type="molecule type" value="Genomic_DNA"/>
</dbReference>